<evidence type="ECO:0000259" key="3">
    <source>
        <dbReference type="Pfam" id="PF22725"/>
    </source>
</evidence>
<gene>
    <name evidence="4" type="ORF">ENQ20_05900</name>
</gene>
<dbReference type="AlphaFoldDB" id="A0A7C1FK05"/>
<proteinExistence type="predicted"/>
<dbReference type="InterPro" id="IPR000683">
    <property type="entry name" value="Gfo/Idh/MocA-like_OxRdtase_N"/>
</dbReference>
<accession>A0A7C1FK05</accession>
<evidence type="ECO:0000313" key="4">
    <source>
        <dbReference type="EMBL" id="HDX31013.1"/>
    </source>
</evidence>
<dbReference type="SUPFAM" id="SSF55347">
    <property type="entry name" value="Glyceraldehyde-3-phosphate dehydrogenase-like, C-terminal domain"/>
    <property type="match status" value="1"/>
</dbReference>
<feature type="domain" description="Gfo/Idh/MocA-like oxidoreductase N-terminal" evidence="2">
    <location>
        <begin position="4"/>
        <end position="122"/>
    </location>
</feature>
<organism evidence="4">
    <name type="scientific">Caldilinea aerophila</name>
    <dbReference type="NCBI Taxonomy" id="133453"/>
    <lineage>
        <taxon>Bacteria</taxon>
        <taxon>Bacillati</taxon>
        <taxon>Chloroflexota</taxon>
        <taxon>Caldilineae</taxon>
        <taxon>Caldilineales</taxon>
        <taxon>Caldilineaceae</taxon>
        <taxon>Caldilinea</taxon>
    </lineage>
</organism>
<dbReference type="EMBL" id="DSMG01000065">
    <property type="protein sequence ID" value="HDX31013.1"/>
    <property type="molecule type" value="Genomic_DNA"/>
</dbReference>
<name>A0A7C1FK05_9CHLR</name>
<dbReference type="InterPro" id="IPR036291">
    <property type="entry name" value="NAD(P)-bd_dom_sf"/>
</dbReference>
<dbReference type="PANTHER" id="PTHR43818:SF11">
    <property type="entry name" value="BCDNA.GH03377"/>
    <property type="match status" value="1"/>
</dbReference>
<evidence type="ECO:0000256" key="1">
    <source>
        <dbReference type="ARBA" id="ARBA00023002"/>
    </source>
</evidence>
<evidence type="ECO:0000259" key="2">
    <source>
        <dbReference type="Pfam" id="PF01408"/>
    </source>
</evidence>
<dbReference type="Pfam" id="PF22725">
    <property type="entry name" value="GFO_IDH_MocA_C3"/>
    <property type="match status" value="1"/>
</dbReference>
<dbReference type="GO" id="GO:0000166">
    <property type="term" value="F:nucleotide binding"/>
    <property type="evidence" value="ECO:0007669"/>
    <property type="project" value="InterPro"/>
</dbReference>
<dbReference type="Gene3D" id="3.30.360.10">
    <property type="entry name" value="Dihydrodipicolinate Reductase, domain 2"/>
    <property type="match status" value="1"/>
</dbReference>
<dbReference type="PANTHER" id="PTHR43818">
    <property type="entry name" value="BCDNA.GH03377"/>
    <property type="match status" value="1"/>
</dbReference>
<dbReference type="Gene3D" id="3.40.50.720">
    <property type="entry name" value="NAD(P)-binding Rossmann-like Domain"/>
    <property type="match status" value="1"/>
</dbReference>
<keyword evidence="1" id="KW-0560">Oxidoreductase</keyword>
<feature type="domain" description="GFO/IDH/MocA-like oxidoreductase" evidence="3">
    <location>
        <begin position="132"/>
        <end position="279"/>
    </location>
</feature>
<protein>
    <submittedName>
        <fullName evidence="4">Gfo/Idh/MocA family oxidoreductase</fullName>
    </submittedName>
</protein>
<dbReference type="GO" id="GO:0016491">
    <property type="term" value="F:oxidoreductase activity"/>
    <property type="evidence" value="ECO:0007669"/>
    <property type="project" value="UniProtKB-KW"/>
</dbReference>
<comment type="caution">
    <text evidence="4">The sequence shown here is derived from an EMBL/GenBank/DDBJ whole genome shotgun (WGS) entry which is preliminary data.</text>
</comment>
<dbReference type="InterPro" id="IPR050463">
    <property type="entry name" value="Gfo/Idh/MocA_oxidrdct_glycsds"/>
</dbReference>
<dbReference type="Pfam" id="PF01408">
    <property type="entry name" value="GFO_IDH_MocA"/>
    <property type="match status" value="1"/>
</dbReference>
<sequence length="383" mass="42831">MYDIGVAITGTGFMGPAHTEALRRLGVRVVGVLGSSPEKSQRFAAAHGIPKAYASFDEILADDDVQAVHITTPNRWHYETAKAALLAGKHVLCEKPLTMNSRESAALVELAKSVKLAAGVNYNYRFYPTSLEARARVRSGQIGEVVSVFGNYVQDWLLYPTDYNWRVLASEGGRLRAVADIGTHWMDLVQTITGLEIAEVFADLRTVFPTRYRPKGEVETFSAKTVVHQETEAIPIETEDMGAVLLRFSNGARGVLWVSQLTAGRKNCLRYEIAGTQHAIWFDGERPNELWIGHRNQPNEHLFKDPSLMDPSVARYIDYPGGHNEGYPDSFKMCFRAFYDYIAAGDFSATPSFPTFEEGHKEILLCEAILRSHDEQRWVKVGE</sequence>
<reference evidence="4" key="1">
    <citation type="journal article" date="2020" name="mSystems">
        <title>Genome- and Community-Level Interaction Insights into Carbon Utilization and Element Cycling Functions of Hydrothermarchaeota in Hydrothermal Sediment.</title>
        <authorList>
            <person name="Zhou Z."/>
            <person name="Liu Y."/>
            <person name="Xu W."/>
            <person name="Pan J."/>
            <person name="Luo Z.H."/>
            <person name="Li M."/>
        </authorList>
    </citation>
    <scope>NUCLEOTIDE SEQUENCE [LARGE SCALE GENOMIC DNA]</scope>
    <source>
        <strain evidence="4">SpSt-289</strain>
    </source>
</reference>
<dbReference type="SUPFAM" id="SSF51735">
    <property type="entry name" value="NAD(P)-binding Rossmann-fold domains"/>
    <property type="match status" value="1"/>
</dbReference>
<dbReference type="InterPro" id="IPR055170">
    <property type="entry name" value="GFO_IDH_MocA-like_dom"/>
</dbReference>